<dbReference type="AlphaFoldDB" id="A0A9W6WF66"/>
<organism evidence="2 3">
    <name type="scientific">Candida boidinii</name>
    <name type="common">Yeast</name>
    <dbReference type="NCBI Taxonomy" id="5477"/>
    <lineage>
        <taxon>Eukaryota</taxon>
        <taxon>Fungi</taxon>
        <taxon>Dikarya</taxon>
        <taxon>Ascomycota</taxon>
        <taxon>Saccharomycotina</taxon>
        <taxon>Pichiomycetes</taxon>
        <taxon>Pichiales</taxon>
        <taxon>Pichiaceae</taxon>
        <taxon>Ogataea</taxon>
        <taxon>Ogataea/Candida clade</taxon>
    </lineage>
</organism>
<comment type="similarity">
    <text evidence="1">Belongs to the HyuE racemase family.</text>
</comment>
<comment type="caution">
    <text evidence="2">The sequence shown here is derived from an EMBL/GenBank/DDBJ whole genome shotgun (WGS) entry which is preliminary data.</text>
</comment>
<sequence>MSKSLLVINPNSSKSVTDNLETIVSPIPGFTFEYFTGPPDAPKEIDGSESAHQSTEACLPVLKEKYLNRFDGYLVCCYSDHPLIYELRKLVKVPVLGIFQATVLYSLGYCDINNKFAILTSTNAWEKILDDSLKDFFYGTEKVGGESTTVTGSWYDYFYSFIFGSPERSLPLFALPTVAANVNVLELQDPKKFEELKGKVQKLVDEGAKIILLGCAGLSGLDKKFKHVFPGIKFVDSVAVGAELLAAYSRFDSEH</sequence>
<dbReference type="InterPro" id="IPR052186">
    <property type="entry name" value="Hydantoin_racemase-like"/>
</dbReference>
<gene>
    <name evidence="2" type="ORF">Cboi02_000151600</name>
</gene>
<dbReference type="Gene3D" id="3.40.50.12500">
    <property type="match status" value="1"/>
</dbReference>
<keyword evidence="3" id="KW-1185">Reference proteome</keyword>
<dbReference type="GO" id="GO:0047661">
    <property type="term" value="F:amino-acid racemase activity"/>
    <property type="evidence" value="ECO:0007669"/>
    <property type="project" value="InterPro"/>
</dbReference>
<dbReference type="SUPFAM" id="SSF53681">
    <property type="entry name" value="Aspartate/glutamate racemase"/>
    <property type="match status" value="1"/>
</dbReference>
<dbReference type="PANTHER" id="PTHR28047:SF5">
    <property type="entry name" value="PROTEIN DCG1"/>
    <property type="match status" value="1"/>
</dbReference>
<evidence type="ECO:0000313" key="2">
    <source>
        <dbReference type="EMBL" id="GME68255.1"/>
    </source>
</evidence>
<protein>
    <submittedName>
        <fullName evidence="2">Unnamed protein product</fullName>
    </submittedName>
</protein>
<dbReference type="InterPro" id="IPR001920">
    <property type="entry name" value="Asp/Glu_race"/>
</dbReference>
<evidence type="ECO:0000313" key="3">
    <source>
        <dbReference type="Proteomes" id="UP001165120"/>
    </source>
</evidence>
<dbReference type="InterPro" id="IPR015942">
    <property type="entry name" value="Asp/Glu/hydantoin_racemase"/>
</dbReference>
<evidence type="ECO:0000256" key="1">
    <source>
        <dbReference type="ARBA" id="ARBA00038414"/>
    </source>
</evidence>
<reference evidence="2" key="1">
    <citation type="submission" date="2023-04" db="EMBL/GenBank/DDBJ databases">
        <title>Candida boidinii NBRC 10035.</title>
        <authorList>
            <person name="Ichikawa N."/>
            <person name="Sato H."/>
            <person name="Tonouchi N."/>
        </authorList>
    </citation>
    <scope>NUCLEOTIDE SEQUENCE</scope>
    <source>
        <strain evidence="2">NBRC 10035</strain>
    </source>
</reference>
<dbReference type="Pfam" id="PF01177">
    <property type="entry name" value="Asp_Glu_race"/>
    <property type="match status" value="2"/>
</dbReference>
<name>A0A9W6WF66_CANBO</name>
<dbReference type="Proteomes" id="UP001165120">
    <property type="component" value="Unassembled WGS sequence"/>
</dbReference>
<dbReference type="InterPro" id="IPR053714">
    <property type="entry name" value="Iso_Racemase_Enz_sf"/>
</dbReference>
<dbReference type="EMBL" id="BSXN01000364">
    <property type="protein sequence ID" value="GME68255.1"/>
    <property type="molecule type" value="Genomic_DNA"/>
</dbReference>
<accession>A0A9W6WF66</accession>
<dbReference type="PANTHER" id="PTHR28047">
    <property type="entry name" value="PROTEIN DCG1"/>
    <property type="match status" value="1"/>
</dbReference>
<proteinExistence type="inferred from homology"/>